<accession>A0A6V7VEB5</accession>
<protein>
    <submittedName>
        <fullName evidence="1">Uncharacterized protein</fullName>
    </submittedName>
</protein>
<gene>
    <name evidence="1" type="ORF">MENT_LOCUS24325</name>
</gene>
<evidence type="ECO:0000313" key="2">
    <source>
        <dbReference type="Proteomes" id="UP000580250"/>
    </source>
</evidence>
<evidence type="ECO:0000313" key="1">
    <source>
        <dbReference type="EMBL" id="CAD2172758.1"/>
    </source>
</evidence>
<comment type="caution">
    <text evidence="1">The sequence shown here is derived from an EMBL/GenBank/DDBJ whole genome shotgun (WGS) entry which is preliminary data.</text>
</comment>
<organism evidence="1 2">
    <name type="scientific">Meloidogyne enterolobii</name>
    <name type="common">Root-knot nematode worm</name>
    <name type="synonym">Meloidogyne mayaguensis</name>
    <dbReference type="NCBI Taxonomy" id="390850"/>
    <lineage>
        <taxon>Eukaryota</taxon>
        <taxon>Metazoa</taxon>
        <taxon>Ecdysozoa</taxon>
        <taxon>Nematoda</taxon>
        <taxon>Chromadorea</taxon>
        <taxon>Rhabditida</taxon>
        <taxon>Tylenchina</taxon>
        <taxon>Tylenchomorpha</taxon>
        <taxon>Tylenchoidea</taxon>
        <taxon>Meloidogynidae</taxon>
        <taxon>Meloidogyninae</taxon>
        <taxon>Meloidogyne</taxon>
    </lineage>
</organism>
<dbReference type="Proteomes" id="UP000580250">
    <property type="component" value="Unassembled WGS sequence"/>
</dbReference>
<sequence length="120" mass="13754">MKTPKQLDEFSFSTKIPDNITNKIGDETLVEEENFTEKSCTLETSSVDGLSTICSSSFCSTQNINGSLKQHLEKLELKLKITDLTLENNNFKLQKEHENEIKNLKQNFQQLIEDNKKLKS</sequence>
<dbReference type="EMBL" id="CAJEWN010000205">
    <property type="protein sequence ID" value="CAD2172758.1"/>
    <property type="molecule type" value="Genomic_DNA"/>
</dbReference>
<dbReference type="AlphaFoldDB" id="A0A6V7VEB5"/>
<name>A0A6V7VEB5_MELEN</name>
<proteinExistence type="predicted"/>
<reference evidence="1 2" key="1">
    <citation type="submission" date="2020-08" db="EMBL/GenBank/DDBJ databases">
        <authorList>
            <person name="Koutsovoulos G."/>
            <person name="Danchin GJ E."/>
        </authorList>
    </citation>
    <scope>NUCLEOTIDE SEQUENCE [LARGE SCALE GENOMIC DNA]</scope>
</reference>